<accession>A0A5N4AUT5</accession>
<comment type="caution">
    <text evidence="5">The sequence shown here is derived from an EMBL/GenBank/DDBJ whole genome shotgun (WGS) entry which is preliminary data.</text>
</comment>
<evidence type="ECO:0000313" key="6">
    <source>
        <dbReference type="Proteomes" id="UP000327044"/>
    </source>
</evidence>
<dbReference type="EMBL" id="VVIM01000003">
    <property type="protein sequence ID" value="KAB0801111.1"/>
    <property type="molecule type" value="Genomic_DNA"/>
</dbReference>
<dbReference type="Pfam" id="PF09739">
    <property type="entry name" value="MCM_bind"/>
    <property type="match status" value="2"/>
</dbReference>
<dbReference type="GO" id="GO:0005634">
    <property type="term" value="C:nucleus"/>
    <property type="evidence" value="ECO:0007669"/>
    <property type="project" value="UniProtKB-SubCell"/>
</dbReference>
<reference evidence="5 6" key="1">
    <citation type="journal article" date="2018" name="Elife">
        <title>Firefly genomes illuminate parallel origins of bioluminescence in beetles.</title>
        <authorList>
            <person name="Fallon T.R."/>
            <person name="Lower S.E."/>
            <person name="Chang C.H."/>
            <person name="Bessho-Uehara M."/>
            <person name="Martin G.J."/>
            <person name="Bewick A.J."/>
            <person name="Behringer M."/>
            <person name="Debat H.J."/>
            <person name="Wong I."/>
            <person name="Day J.C."/>
            <person name="Suvorov A."/>
            <person name="Silva C.J."/>
            <person name="Stanger-Hall K.F."/>
            <person name="Hall D.W."/>
            <person name="Schmitz R.J."/>
            <person name="Nelson D.R."/>
            <person name="Lewis S.M."/>
            <person name="Shigenobu S."/>
            <person name="Bybee S.M."/>
            <person name="Larracuente A.M."/>
            <person name="Oba Y."/>
            <person name="Weng J.K."/>
        </authorList>
    </citation>
    <scope>NUCLEOTIDE SEQUENCE [LARGE SCALE GENOMIC DNA]</scope>
    <source>
        <strain evidence="5">1611_PpyrPB1</strain>
        <tissue evidence="5">Whole body</tissue>
    </source>
</reference>
<evidence type="ECO:0000256" key="2">
    <source>
        <dbReference type="ARBA" id="ARBA00007925"/>
    </source>
</evidence>
<keyword evidence="6" id="KW-1185">Reference proteome</keyword>
<dbReference type="InParanoid" id="A0A5N4AUT5"/>
<evidence type="ECO:0000256" key="4">
    <source>
        <dbReference type="ARBA" id="ARBA00023242"/>
    </source>
</evidence>
<dbReference type="InterPro" id="IPR019140">
    <property type="entry name" value="MCM_complex-bd"/>
</dbReference>
<comment type="subcellular location">
    <subcellularLocation>
        <location evidence="1">Nucleus</location>
    </subcellularLocation>
</comment>
<dbReference type="Proteomes" id="UP000327044">
    <property type="component" value="Unassembled WGS sequence"/>
</dbReference>
<dbReference type="GO" id="GO:0006261">
    <property type="term" value="P:DNA-templated DNA replication"/>
    <property type="evidence" value="ECO:0007669"/>
    <property type="project" value="TreeGrafter"/>
</dbReference>
<dbReference type="FunCoup" id="A0A5N4AUT5">
    <property type="interactions" value="2198"/>
</dbReference>
<gene>
    <name evidence="5" type="ORF">PPYR_05465</name>
</gene>
<organism evidence="5 6">
    <name type="scientific">Photinus pyralis</name>
    <name type="common">Common eastern firefly</name>
    <name type="synonym">Lampyris pyralis</name>
    <dbReference type="NCBI Taxonomy" id="7054"/>
    <lineage>
        <taxon>Eukaryota</taxon>
        <taxon>Metazoa</taxon>
        <taxon>Ecdysozoa</taxon>
        <taxon>Arthropoda</taxon>
        <taxon>Hexapoda</taxon>
        <taxon>Insecta</taxon>
        <taxon>Pterygota</taxon>
        <taxon>Neoptera</taxon>
        <taxon>Endopterygota</taxon>
        <taxon>Coleoptera</taxon>
        <taxon>Polyphaga</taxon>
        <taxon>Elateriformia</taxon>
        <taxon>Elateroidea</taxon>
        <taxon>Lampyridae</taxon>
        <taxon>Lampyrinae</taxon>
        <taxon>Photinus</taxon>
    </lineage>
</organism>
<evidence type="ECO:0000313" key="5">
    <source>
        <dbReference type="EMBL" id="KAB0801111.1"/>
    </source>
</evidence>
<comment type="similarity">
    <text evidence="2">Belongs to the MCMBP family.</text>
</comment>
<evidence type="ECO:0000256" key="1">
    <source>
        <dbReference type="ARBA" id="ARBA00004123"/>
    </source>
</evidence>
<name>A0A5N4AUT5_PHOPY</name>
<dbReference type="PANTHER" id="PTHR13489:SF0">
    <property type="entry name" value="MINI-CHROMOSOME MAINTENANCE COMPLEX-BINDING PROTEIN"/>
    <property type="match status" value="1"/>
</dbReference>
<dbReference type="GO" id="GO:0003682">
    <property type="term" value="F:chromatin binding"/>
    <property type="evidence" value="ECO:0007669"/>
    <property type="project" value="TreeGrafter"/>
</dbReference>
<protein>
    <recommendedName>
        <fullName evidence="3">Mini-chromosome maintenance complex-binding protein</fullName>
    </recommendedName>
</protein>
<dbReference type="AlphaFoldDB" id="A0A5N4AUT5"/>
<dbReference type="OrthoDB" id="329666at2759"/>
<keyword evidence="4" id="KW-0539">Nucleus</keyword>
<dbReference type="PANTHER" id="PTHR13489">
    <property type="entry name" value="MINI-CHROMOSOME MAINTENANCE COMPLEX-BINDING PROTEIN"/>
    <property type="match status" value="1"/>
</dbReference>
<evidence type="ECO:0000256" key="3">
    <source>
        <dbReference type="ARBA" id="ARBA00015405"/>
    </source>
</evidence>
<sequence length="541" mass="61577">MKEKDMFAHVTPEVWVKNEKDLLKNVESLWNMVPLVNISDINSLSDQRLVKFRGMVQDTLNVEYYLDQYEVYDKVTNETKTKTTKFMDEIVYDVQCEVFSLINPDHVYALRHVYVGIAIPGFNAWGRNIERNLGLAIGPSPTAKRSIDHVEMSMDEASSTSGSKKQCMSQAPTDQKTFPYPVPAEDPNLEKKCFLILYENTNALKVTDLVEVVGFVSRTEGPIVRIHCVTFKKLDHCNLTTCYTPLVQNQYPSYKNDLHFVLTQLMLGDELAAEYLIYHLISRIYTRNDVFPIGKFCLNISQVPPSILNGFGKGVNDFIELIVPASKYVPMTIENLNTLSFCTNKDYETDTLKTGILQVARNTHIVLDETKLEAGQLNESGIKAINALSNAIVLQSIAYDCLNYSVNMDCDIPFLTISEGKSLLPSDHRVCLQPDQTCLSVYPDSQEAAKRILQNFVYDLRLYLTQARHQELQFSDDIMEVIQNDFVRLRQTRSFVADDLHRLLVLSRLIAISDGKSTLDVDSWRKACKLDKERASRIESV</sequence>
<proteinExistence type="inferred from homology"/>